<dbReference type="Pfam" id="PF00128">
    <property type="entry name" value="Alpha-amylase"/>
    <property type="match status" value="1"/>
</dbReference>
<evidence type="ECO:0000313" key="6">
    <source>
        <dbReference type="Proteomes" id="UP000325286"/>
    </source>
</evidence>
<keyword evidence="2 5" id="KW-0808">Transferase</keyword>
<dbReference type="Gene3D" id="3.20.20.80">
    <property type="entry name" value="Glycosidases"/>
    <property type="match status" value="1"/>
</dbReference>
<dbReference type="GO" id="GO:0009018">
    <property type="term" value="F:sucrose phosphorylase activity"/>
    <property type="evidence" value="ECO:0007669"/>
    <property type="project" value="UniProtKB-EC"/>
</dbReference>
<evidence type="ECO:0000256" key="3">
    <source>
        <dbReference type="PIRSR" id="PIRSR003059-2"/>
    </source>
</evidence>
<dbReference type="InterPro" id="IPR017853">
    <property type="entry name" value="GH"/>
</dbReference>
<dbReference type="PIRSF" id="PIRSF003059">
    <property type="entry name" value="Sucrose_phosphorylase"/>
    <property type="match status" value="1"/>
</dbReference>
<dbReference type="Gene3D" id="2.60.40.1180">
    <property type="entry name" value="Golgi alpha-mannosidase II"/>
    <property type="match status" value="1"/>
</dbReference>
<dbReference type="Proteomes" id="UP000325286">
    <property type="component" value="Chromosome"/>
</dbReference>
<dbReference type="EC" id="2.4.1.7" evidence="5"/>
<proteinExistence type="predicted"/>
<organism evidence="5 6">
    <name type="scientific">Roseimaritima ulvae</name>
    <dbReference type="NCBI Taxonomy" id="980254"/>
    <lineage>
        <taxon>Bacteria</taxon>
        <taxon>Pseudomonadati</taxon>
        <taxon>Planctomycetota</taxon>
        <taxon>Planctomycetia</taxon>
        <taxon>Pirellulales</taxon>
        <taxon>Pirellulaceae</taxon>
        <taxon>Roseimaritima</taxon>
    </lineage>
</organism>
<evidence type="ECO:0000313" key="5">
    <source>
        <dbReference type="EMBL" id="QEG42440.1"/>
    </source>
</evidence>
<dbReference type="InterPro" id="IPR013780">
    <property type="entry name" value="Glyco_hydro_b"/>
</dbReference>
<dbReference type="Gene3D" id="3.90.400.10">
    <property type="entry name" value="Oligo-1,6-glucosidase, Domain 2"/>
    <property type="match status" value="1"/>
</dbReference>
<dbReference type="GO" id="GO:0005975">
    <property type="term" value="P:carbohydrate metabolic process"/>
    <property type="evidence" value="ECO:0007669"/>
    <property type="project" value="InterPro"/>
</dbReference>
<sequence>MQPAPLPDPPVPSLLDRLAKHLDILYPQHDCQALASRIVDLFAADQTATTAPPTPRSPTPPLWSQSDCLLLTYGDSVREQDQPPLQTLHAFCEDYVGDAVSAVHILPFFPYSSDDGFAVEDYTQVDPQLGNWSDIQQLGQSYDLMFDLVINHVSSQHRWFKNFQQGREPGATYFHTVNPNADVSTVVRPRTSALLRPTETPTGLQHVWCTFSHDQVDLNFANPDVLLEIIDVIRGYLANGAKILRLDAIGYLWKQLGTSCIHLRETHEAVKLLRTLLDAVAPGTLLITETNVPNNENLTYFGNRNEAHIIYNFSLAPLILHALLSGTATYLQRWMRSMPPAPVGCTYLNFTASHDGIGMRPAEGLLSDEEQSQVVSAVKSFGGLISSRGTADGGERVYELNISFFDALKGTLAGVDAHQVERFLCSQTIALGIEGIPAIYIHSLLATPNDLAGVKETGRNRSINRHRWQYDALKSQLDDPQSTTSIVHAELTRRMRIRAAQPAFHPAATQFTLILDNHFFGFWRQSADRQQSIFAVHNLSNQPQPLSLEDLNLISTDRWWDLIEGTPMPGMYESLTLAPYQCLWITNSRP</sequence>
<dbReference type="PANTHER" id="PTHR38784:SF1">
    <property type="entry name" value="SUCROSE PHOSPHORYLASE"/>
    <property type="match status" value="1"/>
</dbReference>
<evidence type="ECO:0000259" key="4">
    <source>
        <dbReference type="SMART" id="SM00642"/>
    </source>
</evidence>
<dbReference type="OrthoDB" id="9805159at2"/>
<dbReference type="SMART" id="SM00642">
    <property type="entry name" value="Aamy"/>
    <property type="match status" value="1"/>
</dbReference>
<evidence type="ECO:0000256" key="2">
    <source>
        <dbReference type="ARBA" id="ARBA00022679"/>
    </source>
</evidence>
<feature type="binding site" evidence="3">
    <location>
        <position position="114"/>
    </location>
    <ligand>
        <name>substrate</name>
    </ligand>
</feature>
<feature type="binding site" evidence="3">
    <location>
        <begin position="354"/>
        <end position="355"/>
    </location>
    <ligand>
        <name>substrate</name>
    </ligand>
</feature>
<dbReference type="InterPro" id="IPR006047">
    <property type="entry name" value="GH13_cat_dom"/>
</dbReference>
<dbReference type="SUPFAM" id="SSF51445">
    <property type="entry name" value="(Trans)glycosidases"/>
    <property type="match status" value="1"/>
</dbReference>
<protein>
    <submittedName>
        <fullName evidence="5">Sucrose phosphorylase</fullName>
        <ecNumber evidence="5">2.4.1.7</ecNumber>
    </submittedName>
</protein>
<gene>
    <name evidence="5" type="primary">gtfA</name>
    <name evidence="5" type="ORF">UC8_44790</name>
</gene>
<evidence type="ECO:0000256" key="1">
    <source>
        <dbReference type="ARBA" id="ARBA00022676"/>
    </source>
</evidence>
<dbReference type="InterPro" id="IPR033746">
    <property type="entry name" value="GGa_phosphorylase"/>
</dbReference>
<dbReference type="PANTHER" id="PTHR38784">
    <property type="entry name" value="SUCROSE PHOSPHORYLASE"/>
    <property type="match status" value="1"/>
</dbReference>
<dbReference type="CDD" id="cd11356">
    <property type="entry name" value="AmyAc_Sucrose_phosphorylase-like_1"/>
    <property type="match status" value="1"/>
</dbReference>
<keyword evidence="1 5" id="KW-0328">Glycosyltransferase</keyword>
<name>A0A5B9QXA6_9BACT</name>
<dbReference type="AlphaFoldDB" id="A0A5B9QXA6"/>
<dbReference type="InterPro" id="IPR045857">
    <property type="entry name" value="O16G_dom_2"/>
</dbReference>
<dbReference type="RefSeq" id="WP_068141049.1">
    <property type="nucleotide sequence ID" value="NZ_CP042914.1"/>
</dbReference>
<dbReference type="EMBL" id="CP042914">
    <property type="protein sequence ID" value="QEG42440.1"/>
    <property type="molecule type" value="Genomic_DNA"/>
</dbReference>
<feature type="binding site" evidence="3">
    <location>
        <position position="461"/>
    </location>
    <ligand>
        <name>substrate</name>
    </ligand>
</feature>
<feature type="binding site" evidence="3">
    <location>
        <begin position="245"/>
        <end position="247"/>
    </location>
    <ligand>
        <name>substrate</name>
    </ligand>
</feature>
<reference evidence="5 6" key="1">
    <citation type="submission" date="2019-08" db="EMBL/GenBank/DDBJ databases">
        <title>Deep-cultivation of Planctomycetes and their phenomic and genomic characterization uncovers novel biology.</title>
        <authorList>
            <person name="Wiegand S."/>
            <person name="Jogler M."/>
            <person name="Boedeker C."/>
            <person name="Pinto D."/>
            <person name="Vollmers J."/>
            <person name="Rivas-Marin E."/>
            <person name="Kohn T."/>
            <person name="Peeters S.H."/>
            <person name="Heuer A."/>
            <person name="Rast P."/>
            <person name="Oberbeckmann S."/>
            <person name="Bunk B."/>
            <person name="Jeske O."/>
            <person name="Meyerdierks A."/>
            <person name="Storesund J.E."/>
            <person name="Kallscheuer N."/>
            <person name="Luecker S."/>
            <person name="Lage O.M."/>
            <person name="Pohl T."/>
            <person name="Merkel B.J."/>
            <person name="Hornburger P."/>
            <person name="Mueller R.-W."/>
            <person name="Bruemmer F."/>
            <person name="Labrenz M."/>
            <person name="Spormann A.M."/>
            <person name="Op den Camp H."/>
            <person name="Overmann J."/>
            <person name="Amann R."/>
            <person name="Jetten M.S.M."/>
            <person name="Mascher T."/>
            <person name="Medema M.H."/>
            <person name="Devos D.P."/>
            <person name="Kaster A.-K."/>
            <person name="Ovreas L."/>
            <person name="Rohde M."/>
            <person name="Galperin M.Y."/>
            <person name="Jogler C."/>
        </authorList>
    </citation>
    <scope>NUCLEOTIDE SEQUENCE [LARGE SCALE GENOMIC DNA]</scope>
    <source>
        <strain evidence="5 6">UC8</strain>
    </source>
</reference>
<dbReference type="InterPro" id="IPR016377">
    <property type="entry name" value="Sucrose_GGa_phosphorylase-rel"/>
</dbReference>
<accession>A0A5B9QXA6</accession>
<keyword evidence="6" id="KW-1185">Reference proteome</keyword>
<feature type="binding site" evidence="3">
    <location>
        <position position="152"/>
    </location>
    <ligand>
        <name>substrate</name>
    </ligand>
</feature>
<feature type="domain" description="Glycosyl hydrolase family 13 catalytic" evidence="4">
    <location>
        <begin position="36"/>
        <end position="498"/>
    </location>
</feature>
<dbReference type="KEGG" id="rul:UC8_44790"/>